<comment type="caution">
    <text evidence="1">The sequence shown here is derived from an EMBL/GenBank/DDBJ whole genome shotgun (WGS) entry which is preliminary data.</text>
</comment>
<evidence type="ECO:0000313" key="1">
    <source>
        <dbReference type="EMBL" id="TDY71048.1"/>
    </source>
</evidence>
<organism evidence="1 2">
    <name type="scientific">Leptospira meyeri</name>
    <dbReference type="NCBI Taxonomy" id="29508"/>
    <lineage>
        <taxon>Bacteria</taxon>
        <taxon>Pseudomonadati</taxon>
        <taxon>Spirochaetota</taxon>
        <taxon>Spirochaetia</taxon>
        <taxon>Leptospirales</taxon>
        <taxon>Leptospiraceae</taxon>
        <taxon>Leptospira</taxon>
    </lineage>
</organism>
<name>A0A4R8MSN8_LEPME</name>
<keyword evidence="2" id="KW-1185">Reference proteome</keyword>
<dbReference type="STRING" id="1193051.LEP1GSC017_3967"/>
<dbReference type="OrthoDB" id="346035at2"/>
<dbReference type="RefSeq" id="WP_004783826.1">
    <property type="nucleotide sequence ID" value="NZ_SORO01000001.1"/>
</dbReference>
<evidence type="ECO:0000313" key="2">
    <source>
        <dbReference type="Proteomes" id="UP000294684"/>
    </source>
</evidence>
<proteinExistence type="predicted"/>
<dbReference type="Proteomes" id="UP000294684">
    <property type="component" value="Unassembled WGS sequence"/>
</dbReference>
<dbReference type="GeneID" id="79825366"/>
<accession>A0A4R8MSN8</accession>
<dbReference type="AlphaFoldDB" id="A0A4R8MSN8"/>
<protein>
    <submittedName>
        <fullName evidence="1">Uncharacterized protein</fullName>
    </submittedName>
</protein>
<gene>
    <name evidence="1" type="ORF">CLV96_0003</name>
</gene>
<sequence>MENIWTKVKKERLNNPIDIVNDIFKPLPSATDNLVGYSIQKVNFFPEEVSYEPEYITHEVIPFRRTIKPHPEFGYDPDSKMSKEQIRFRVLVHPKKNKDISVELFKVKFPILFFPLQIFCDQHSYPNVKSFFKDGKLFASDEKDFINKIMLIASSDTTLNIIQRLMSFQ</sequence>
<dbReference type="EMBL" id="SORO01000001">
    <property type="protein sequence ID" value="TDY71048.1"/>
    <property type="molecule type" value="Genomic_DNA"/>
</dbReference>
<reference evidence="1 2" key="1">
    <citation type="submission" date="2019-03" db="EMBL/GenBank/DDBJ databases">
        <title>Genomic Encyclopedia of Archaeal and Bacterial Type Strains, Phase II (KMG-II): from individual species to whole genera.</title>
        <authorList>
            <person name="Goeker M."/>
        </authorList>
    </citation>
    <scope>NUCLEOTIDE SEQUENCE [LARGE SCALE GENOMIC DNA]</scope>
    <source>
        <strain evidence="1 2">DSM 21537</strain>
    </source>
</reference>